<comment type="caution">
    <text evidence="1">The sequence shown here is derived from an EMBL/GenBank/DDBJ whole genome shotgun (WGS) entry which is preliminary data.</text>
</comment>
<evidence type="ECO:0000313" key="2">
    <source>
        <dbReference type="Proteomes" id="UP000613452"/>
    </source>
</evidence>
<protein>
    <submittedName>
        <fullName evidence="1">Uncharacterized protein</fullName>
    </submittedName>
</protein>
<sequence length="148" mass="17308">MRDTLNLQALKHSKRAKHQTIYEKAHRMMSQDWETKELTEEEILEIASRYPTLKVKVLVGGTTIVRSKKDTWVIRDEARFYTLYHQGLSFVKGKTREKYHVQDIFYDMEFIFASIVSHDDYALGIASRTTSEILEIIEQSKGNVVVTH</sequence>
<evidence type="ECO:0000313" key="1">
    <source>
        <dbReference type="EMBL" id="MBK1611733.1"/>
    </source>
</evidence>
<dbReference type="EMBL" id="JAEFBZ010000007">
    <property type="protein sequence ID" value="MBK1611733.1"/>
    <property type="molecule type" value="Genomic_DNA"/>
</dbReference>
<reference evidence="1 2" key="1">
    <citation type="submission" date="2020-12" db="EMBL/GenBank/DDBJ databases">
        <title>Genome assembly for a thermostable protease producing Bacillus cereus MAKP1 strain isolated from chicken gut.</title>
        <authorList>
            <person name="Malaviya A."/>
        </authorList>
    </citation>
    <scope>NUCLEOTIDE SEQUENCE [LARGE SCALE GENOMIC DNA]</scope>
    <source>
        <strain evidence="1 2">MAKP1</strain>
    </source>
</reference>
<gene>
    <name evidence="1" type="ORF">JCR31_28230</name>
</gene>
<proteinExistence type="predicted"/>
<accession>A0ABD4LMS0</accession>
<name>A0ABD4LMS0_BACCE</name>
<dbReference type="Proteomes" id="UP000613452">
    <property type="component" value="Unassembled WGS sequence"/>
</dbReference>
<organism evidence="1 2">
    <name type="scientific">Bacillus cereus</name>
    <dbReference type="NCBI Taxonomy" id="1396"/>
    <lineage>
        <taxon>Bacteria</taxon>
        <taxon>Bacillati</taxon>
        <taxon>Bacillota</taxon>
        <taxon>Bacilli</taxon>
        <taxon>Bacillales</taxon>
        <taxon>Bacillaceae</taxon>
        <taxon>Bacillus</taxon>
        <taxon>Bacillus cereus group</taxon>
    </lineage>
</organism>
<dbReference type="AlphaFoldDB" id="A0ABD4LMS0"/>
<dbReference type="RefSeq" id="WP_200152572.1">
    <property type="nucleotide sequence ID" value="NZ_JAEFBZ010000007.1"/>
</dbReference>